<dbReference type="AlphaFoldDB" id="A0A5C0XNE1"/>
<evidence type="ECO:0000256" key="1">
    <source>
        <dbReference type="ARBA" id="ARBA00022741"/>
    </source>
</evidence>
<sequence length="229" mass="26720">MSIGDEQGKRFYINPTSYVVARSLFIKKLKDMFSTLDSDSHIWTILENRKVDLEILEILLDILPSKALKIAYLLTPGKELVFEEKPEWSNEFETVFYDSLWDFLDEKKPLWEAYNKAASTIGGMISRLYYYLDNQMLVNVDYADFLNIIRGGNVGILRSLNSINFDWHWGIWERGLITILAGNDMPLEDVISILKKFQEVLKEKDIIWGIMSDNRAKNIEVLALLVRKW</sequence>
<reference evidence="3 4" key="1">
    <citation type="submission" date="2017-08" db="EMBL/GenBank/DDBJ databases">
        <title>Resequencing and Reannotation of the genome of Pyrococcus furiosus type strain DSM3638.</title>
        <authorList>
            <person name="Reichelt R.M."/>
            <person name="Bunk B."/>
        </authorList>
    </citation>
    <scope>NUCLEOTIDE SEQUENCE [LARGE SCALE GENOMIC DNA]</scope>
    <source>
        <strain evidence="3 4">DSM 3638</strain>
    </source>
</reference>
<organism evidence="3 4">
    <name type="scientific">Pyrococcus furiosus (strain ATCC 43587 / DSM 3638 / JCM 8422 / Vc1)</name>
    <dbReference type="NCBI Taxonomy" id="186497"/>
    <lineage>
        <taxon>Archaea</taxon>
        <taxon>Methanobacteriati</taxon>
        <taxon>Methanobacteriota</taxon>
        <taxon>Thermococci</taxon>
        <taxon>Thermococcales</taxon>
        <taxon>Thermococcaceae</taxon>
        <taxon>Pyrococcus</taxon>
    </lineage>
</organism>
<dbReference type="InterPro" id="IPR036525">
    <property type="entry name" value="Tubulin/FtsZ_GTPase_sf"/>
</dbReference>
<proteinExistence type="predicted"/>
<dbReference type="Proteomes" id="UP000324354">
    <property type="component" value="Chromosome"/>
</dbReference>
<evidence type="ECO:0000313" key="4">
    <source>
        <dbReference type="Proteomes" id="UP000324354"/>
    </source>
</evidence>
<dbReference type="SUPFAM" id="SSF55307">
    <property type="entry name" value="Tubulin C-terminal domain-like"/>
    <property type="match status" value="1"/>
</dbReference>
<dbReference type="EMBL" id="CP023154">
    <property type="protein sequence ID" value="QEK77945.1"/>
    <property type="molecule type" value="Genomic_DNA"/>
</dbReference>
<dbReference type="OrthoDB" id="85717at2157"/>
<dbReference type="Gene3D" id="3.40.50.1440">
    <property type="entry name" value="Tubulin/FtsZ, GTPase domain"/>
    <property type="match status" value="1"/>
</dbReference>
<dbReference type="GO" id="GO:0005525">
    <property type="term" value="F:GTP binding"/>
    <property type="evidence" value="ECO:0007669"/>
    <property type="project" value="UniProtKB-KW"/>
</dbReference>
<gene>
    <name evidence="3" type="ORF">PFDSM3638_01050</name>
</gene>
<dbReference type="GeneID" id="13302017"/>
<evidence type="ECO:0000313" key="3">
    <source>
        <dbReference type="EMBL" id="QEK77945.1"/>
    </source>
</evidence>
<keyword evidence="2" id="KW-0342">GTP-binding</keyword>
<accession>A0A5C0XNE1</accession>
<protein>
    <submittedName>
        <fullName evidence="3">Uncharacterized protein</fullName>
    </submittedName>
</protein>
<evidence type="ECO:0000256" key="2">
    <source>
        <dbReference type="ARBA" id="ARBA00023134"/>
    </source>
</evidence>
<dbReference type="GeneID" id="41712012"/>
<dbReference type="InterPro" id="IPR008280">
    <property type="entry name" value="Tub_FtsZ_C"/>
</dbReference>
<dbReference type="RefSeq" id="WP_011011334.1">
    <property type="nucleotide sequence ID" value="NC_003413.1"/>
</dbReference>
<name>A0A5C0XNE1_PYRFU</name>
<keyword evidence="1" id="KW-0547">Nucleotide-binding</keyword>